<dbReference type="InterPro" id="IPR050496">
    <property type="entry name" value="SNF2_RAD54_helicase_repair"/>
</dbReference>
<dbReference type="SMART" id="SM00487">
    <property type="entry name" value="DEXDc"/>
    <property type="match status" value="1"/>
</dbReference>
<gene>
    <name evidence="9 11" type="ORF">BDZ99DRAFT_445863</name>
</gene>
<sequence length="1058" mass="119832">MATDKDSHAGSSDSDDLDIIKTSRAQLSLSQYIDHVTQTQSQHASADAGSDTAEDVEDDRSRDEATSDTSQKSPKRMRVEWSDDDEALPTKLAESASEASESEDPEAAYNAFKNRKTVQRKKVAADTRKAKAAVSKRTSNKTAIVGRKPRRPMKDETPDDRKKRKEFGMGSDSAPSSEDELPNDAPEYVKRRKTKFDRTQAKNWGAAFRFAPDYEDVEFSEDDESRLQKKPQMKDIKPQRVNEDILMDRTGGIIPAPIARWLRDYQVVGAEFLHEAFVRQRGAVLGDDMGLGKTIQVIAFLTAAFGKTADERDKKRMRRVRRMNDDRWYPRILIVCLGSLMQNWQDELDKWGWWQVDVYHGQPSDREAALQAASRGRLEIMITTYSTYRINCSSINTIDWDCVIADECHTIKSGSSGVTKAMNEVNALCRIGLTGTAIQNKYEELWTLLNWSNPGQFRTRTEWKYEISDPLKVGQAHDATNDQLAKARRTAEKLVKDVLPNVFLRRMKTLIADQLPKKSDRVVFCPLTDMQATAYENFVNSEIVEYISRSSDMCDCDSGKKRGWCCYIDVPGHGPWKNLAFPAMIVLQKIANHLAQLLPSGTDPPEKQSKDLDILQIAMPEEWKELYRNKDSLLNYSRRAFCGKWKILKKLLEFWHSNGDKVLVFSHSVRLLRMLKALFDIDGTQYNFSYLDGSMSYDDRAKAVADFNADPSRFVFLISTRAGGVGLNITSANKVVVMDPNWNPSYDLQAQDRAYRIGQTRDVEVFRLVSAGTIEEIVYARQIYKQQQANIGYTASVERRYFRGVDGEKGKKGEIFGLKNLFAFQNDGYVLRDIVNKTNLAEVKAGVSVVGVDLEPNSDDEDDDDESSVFSDAVFKEDDDDASAKSNSQIKKFAQAFISGGETRGRKSKRSKHGPDPVKAILARAGVEYTHENSEVIGQSKVEAKLSRKARELANDIELGSRKVFQVSQSQAINEDGEEEIENSDMDSDVQELKVSYKYKPPEKVRIRQFCEIARFAGCDSPVDFALAVESMTQEERRKMLDRFYRKRRQKLFGIGGG</sequence>
<dbReference type="InterPro" id="IPR029256">
    <property type="entry name" value="Heliccase-ass-bd"/>
</dbReference>
<evidence type="ECO:0000313" key="9">
    <source>
        <dbReference type="EMBL" id="KAF2808417.1"/>
    </source>
</evidence>
<dbReference type="PROSITE" id="PS51192">
    <property type="entry name" value="HELICASE_ATP_BIND_1"/>
    <property type="match status" value="1"/>
</dbReference>
<dbReference type="Pfam" id="PF14773">
    <property type="entry name" value="VIGSSK"/>
    <property type="match status" value="1"/>
</dbReference>
<keyword evidence="10" id="KW-1185">Reference proteome</keyword>
<reference evidence="9 11" key="1">
    <citation type="journal article" date="2020" name="Stud. Mycol.">
        <title>101 Dothideomycetes genomes: a test case for predicting lifestyles and emergence of pathogens.</title>
        <authorList>
            <person name="Haridas S."/>
            <person name="Albert R."/>
            <person name="Binder M."/>
            <person name="Bloem J."/>
            <person name="Labutti K."/>
            <person name="Salamov A."/>
            <person name="Andreopoulos B."/>
            <person name="Baker S."/>
            <person name="Barry K."/>
            <person name="Bills G."/>
            <person name="Bluhm B."/>
            <person name="Cannon C."/>
            <person name="Castanera R."/>
            <person name="Culley D."/>
            <person name="Daum C."/>
            <person name="Ezra D."/>
            <person name="Gonzalez J."/>
            <person name="Henrissat B."/>
            <person name="Kuo A."/>
            <person name="Liang C."/>
            <person name="Lipzen A."/>
            <person name="Lutzoni F."/>
            <person name="Magnuson J."/>
            <person name="Mondo S."/>
            <person name="Nolan M."/>
            <person name="Ohm R."/>
            <person name="Pangilinan J."/>
            <person name="Park H.-J."/>
            <person name="Ramirez L."/>
            <person name="Alfaro M."/>
            <person name="Sun H."/>
            <person name="Tritt A."/>
            <person name="Yoshinaga Y."/>
            <person name="Zwiers L.-H."/>
            <person name="Turgeon B."/>
            <person name="Goodwin S."/>
            <person name="Spatafora J."/>
            <person name="Crous P."/>
            <person name="Grigoriev I."/>
        </authorList>
    </citation>
    <scope>NUCLEOTIDE SEQUENCE</scope>
    <source>
        <strain evidence="9 11">CBS 304.34</strain>
    </source>
</reference>
<dbReference type="SMART" id="SM00490">
    <property type="entry name" value="HELICc"/>
    <property type="match status" value="1"/>
</dbReference>
<dbReference type="AlphaFoldDB" id="A0A6A6YKK9"/>
<evidence type="ECO:0000256" key="1">
    <source>
        <dbReference type="ARBA" id="ARBA00004123"/>
    </source>
</evidence>
<dbReference type="SUPFAM" id="SSF52540">
    <property type="entry name" value="P-loop containing nucleoside triphosphate hydrolases"/>
    <property type="match status" value="2"/>
</dbReference>
<dbReference type="CDD" id="cd18793">
    <property type="entry name" value="SF2_C_SNF"/>
    <property type="match status" value="1"/>
</dbReference>
<evidence type="ECO:0000256" key="5">
    <source>
        <dbReference type="ARBA" id="ARBA00023242"/>
    </source>
</evidence>
<comment type="subcellular location">
    <subcellularLocation>
        <location evidence="1">Nucleus</location>
    </subcellularLocation>
</comment>
<dbReference type="InterPro" id="IPR001650">
    <property type="entry name" value="Helicase_C-like"/>
</dbReference>
<dbReference type="Gene3D" id="3.40.50.10810">
    <property type="entry name" value="Tandem AAA-ATPase domain"/>
    <property type="match status" value="1"/>
</dbReference>
<accession>A0A6A6YKK9</accession>
<protein>
    <recommendedName>
        <fullName evidence="12">DNA excision repair protein</fullName>
    </recommendedName>
</protein>
<dbReference type="OrthoDB" id="413460at2759"/>
<reference evidence="11" key="3">
    <citation type="submission" date="2025-04" db="UniProtKB">
        <authorList>
            <consortium name="RefSeq"/>
        </authorList>
    </citation>
    <scope>IDENTIFICATION</scope>
    <source>
        <strain evidence="11">CBS 304.34</strain>
    </source>
</reference>
<evidence type="ECO:0000259" key="7">
    <source>
        <dbReference type="PROSITE" id="PS51192"/>
    </source>
</evidence>
<name>A0A6A6YKK9_9PEZI</name>
<dbReference type="PANTHER" id="PTHR45629:SF7">
    <property type="entry name" value="DNA EXCISION REPAIR PROTEIN ERCC-6-RELATED"/>
    <property type="match status" value="1"/>
</dbReference>
<dbReference type="InterPro" id="IPR038718">
    <property type="entry name" value="SNF2-like_sf"/>
</dbReference>
<dbReference type="Proteomes" id="UP000504636">
    <property type="component" value="Unplaced"/>
</dbReference>
<evidence type="ECO:0000256" key="6">
    <source>
        <dbReference type="SAM" id="MobiDB-lite"/>
    </source>
</evidence>
<dbReference type="GeneID" id="54458839"/>
<feature type="domain" description="Helicase ATP-binding" evidence="7">
    <location>
        <begin position="274"/>
        <end position="455"/>
    </location>
</feature>
<dbReference type="Gene3D" id="3.40.50.300">
    <property type="entry name" value="P-loop containing nucleotide triphosphate hydrolases"/>
    <property type="match status" value="1"/>
</dbReference>
<evidence type="ECO:0000256" key="2">
    <source>
        <dbReference type="ARBA" id="ARBA00022741"/>
    </source>
</evidence>
<dbReference type="GO" id="GO:0005524">
    <property type="term" value="F:ATP binding"/>
    <property type="evidence" value="ECO:0007669"/>
    <property type="project" value="InterPro"/>
</dbReference>
<feature type="compositionally biased region" description="Basic and acidic residues" evidence="6">
    <location>
        <begin position="152"/>
        <end position="161"/>
    </location>
</feature>
<dbReference type="FunFam" id="3.40.50.10810:FF:000019">
    <property type="entry name" value="DNA excision repair protein ERCC-6-like 2 isoform X1"/>
    <property type="match status" value="1"/>
</dbReference>
<dbReference type="InterPro" id="IPR014001">
    <property type="entry name" value="Helicase_ATP-bd"/>
</dbReference>
<dbReference type="Pfam" id="PF25806">
    <property type="entry name" value="RHH_ERCC6L2"/>
    <property type="match status" value="1"/>
</dbReference>
<keyword evidence="3" id="KW-0378">Hydrolase</keyword>
<evidence type="ECO:0000256" key="4">
    <source>
        <dbReference type="ARBA" id="ARBA00022840"/>
    </source>
</evidence>
<dbReference type="RefSeq" id="XP_033575381.1">
    <property type="nucleotide sequence ID" value="XM_033717946.1"/>
</dbReference>
<dbReference type="GO" id="GO:0005634">
    <property type="term" value="C:nucleus"/>
    <property type="evidence" value="ECO:0007669"/>
    <property type="project" value="UniProtKB-SubCell"/>
</dbReference>
<feature type="domain" description="Helicase C-terminal" evidence="8">
    <location>
        <begin position="647"/>
        <end position="802"/>
    </location>
</feature>
<dbReference type="Pfam" id="PF00271">
    <property type="entry name" value="Helicase_C"/>
    <property type="match status" value="1"/>
</dbReference>
<dbReference type="Pfam" id="PF00176">
    <property type="entry name" value="SNF2-rel_dom"/>
    <property type="match status" value="1"/>
</dbReference>
<dbReference type="EMBL" id="MU003703">
    <property type="protein sequence ID" value="KAF2808417.1"/>
    <property type="molecule type" value="Genomic_DNA"/>
</dbReference>
<keyword evidence="4" id="KW-0067">ATP-binding</keyword>
<dbReference type="InterPro" id="IPR000330">
    <property type="entry name" value="SNF2_N"/>
</dbReference>
<proteinExistence type="predicted"/>
<evidence type="ECO:0000313" key="11">
    <source>
        <dbReference type="RefSeq" id="XP_033575381.1"/>
    </source>
</evidence>
<dbReference type="InterPro" id="IPR027417">
    <property type="entry name" value="P-loop_NTPase"/>
</dbReference>
<reference evidence="11" key="2">
    <citation type="submission" date="2020-04" db="EMBL/GenBank/DDBJ databases">
        <authorList>
            <consortium name="NCBI Genome Project"/>
        </authorList>
    </citation>
    <scope>NUCLEOTIDE SEQUENCE</scope>
    <source>
        <strain evidence="11">CBS 304.34</strain>
    </source>
</reference>
<evidence type="ECO:0000256" key="3">
    <source>
        <dbReference type="ARBA" id="ARBA00022801"/>
    </source>
</evidence>
<dbReference type="InterPro" id="IPR057931">
    <property type="entry name" value="RHH_ERCC6L2"/>
</dbReference>
<keyword evidence="2" id="KW-0547">Nucleotide-binding</keyword>
<evidence type="ECO:0000259" key="8">
    <source>
        <dbReference type="PROSITE" id="PS51194"/>
    </source>
</evidence>
<feature type="region of interest" description="Disordered" evidence="6">
    <location>
        <begin position="33"/>
        <end position="185"/>
    </location>
</feature>
<dbReference type="GO" id="GO:0016787">
    <property type="term" value="F:hydrolase activity"/>
    <property type="evidence" value="ECO:0007669"/>
    <property type="project" value="UniProtKB-KW"/>
</dbReference>
<organism evidence="9">
    <name type="scientific">Mytilinidion resinicola</name>
    <dbReference type="NCBI Taxonomy" id="574789"/>
    <lineage>
        <taxon>Eukaryota</taxon>
        <taxon>Fungi</taxon>
        <taxon>Dikarya</taxon>
        <taxon>Ascomycota</taxon>
        <taxon>Pezizomycotina</taxon>
        <taxon>Dothideomycetes</taxon>
        <taxon>Pleosporomycetidae</taxon>
        <taxon>Mytilinidiales</taxon>
        <taxon>Mytilinidiaceae</taxon>
        <taxon>Mytilinidion</taxon>
    </lineage>
</organism>
<feature type="compositionally biased region" description="Polar residues" evidence="6">
    <location>
        <begin position="33"/>
        <end position="44"/>
    </location>
</feature>
<evidence type="ECO:0000313" key="10">
    <source>
        <dbReference type="Proteomes" id="UP000504636"/>
    </source>
</evidence>
<feature type="compositionally biased region" description="Basic residues" evidence="6">
    <location>
        <begin position="113"/>
        <end position="122"/>
    </location>
</feature>
<dbReference type="PROSITE" id="PS51194">
    <property type="entry name" value="HELICASE_CTER"/>
    <property type="match status" value="1"/>
</dbReference>
<evidence type="ECO:0008006" key="12">
    <source>
        <dbReference type="Google" id="ProtNLM"/>
    </source>
</evidence>
<keyword evidence="5" id="KW-0539">Nucleus</keyword>
<dbReference type="PANTHER" id="PTHR45629">
    <property type="entry name" value="SNF2/RAD54 FAMILY MEMBER"/>
    <property type="match status" value="1"/>
</dbReference>
<dbReference type="InterPro" id="IPR049730">
    <property type="entry name" value="SNF2/RAD54-like_C"/>
</dbReference>